<dbReference type="PANTHER" id="PTHR34709:SF44">
    <property type="entry name" value="FBD DOMAIN-CONTAINING PROTEIN"/>
    <property type="match status" value="1"/>
</dbReference>
<accession>A0ABC9ER31</accession>
<reference evidence="1 2" key="2">
    <citation type="submission" date="2024-10" db="EMBL/GenBank/DDBJ databases">
        <authorList>
            <person name="Ryan C."/>
        </authorList>
    </citation>
    <scope>NUCLEOTIDE SEQUENCE [LARGE SCALE GENOMIC DNA]</scope>
</reference>
<dbReference type="AlphaFoldDB" id="A0ABC9ER31"/>
<organism evidence="1 2">
    <name type="scientific">Urochloa decumbens</name>
    <dbReference type="NCBI Taxonomy" id="240449"/>
    <lineage>
        <taxon>Eukaryota</taxon>
        <taxon>Viridiplantae</taxon>
        <taxon>Streptophyta</taxon>
        <taxon>Embryophyta</taxon>
        <taxon>Tracheophyta</taxon>
        <taxon>Spermatophyta</taxon>
        <taxon>Magnoliopsida</taxon>
        <taxon>Liliopsida</taxon>
        <taxon>Poales</taxon>
        <taxon>Poaceae</taxon>
        <taxon>PACMAD clade</taxon>
        <taxon>Panicoideae</taxon>
        <taxon>Panicodae</taxon>
        <taxon>Paniceae</taxon>
        <taxon>Melinidinae</taxon>
        <taxon>Urochloa</taxon>
    </lineage>
</organism>
<proteinExistence type="predicted"/>
<protein>
    <recommendedName>
        <fullName evidence="3">FBD domain-containing protein</fullName>
    </recommendedName>
</protein>
<reference evidence="2" key="1">
    <citation type="submission" date="2024-06" db="EMBL/GenBank/DDBJ databases">
        <authorList>
            <person name="Ryan C."/>
        </authorList>
    </citation>
    <scope>NUCLEOTIDE SEQUENCE [LARGE SCALE GENOMIC DNA]</scope>
</reference>
<evidence type="ECO:0000313" key="1">
    <source>
        <dbReference type="EMBL" id="CAL5061569.1"/>
    </source>
</evidence>
<dbReference type="EMBL" id="OZ075115">
    <property type="protein sequence ID" value="CAL5061569.1"/>
    <property type="molecule type" value="Genomic_DNA"/>
</dbReference>
<name>A0ABC9ER31_9POAL</name>
<dbReference type="Proteomes" id="UP001497457">
    <property type="component" value="Chromosome 5rd"/>
</dbReference>
<evidence type="ECO:0000313" key="2">
    <source>
        <dbReference type="Proteomes" id="UP001497457"/>
    </source>
</evidence>
<dbReference type="PANTHER" id="PTHR34709">
    <property type="entry name" value="OS10G0396666 PROTEIN"/>
    <property type="match status" value="1"/>
</dbReference>
<gene>
    <name evidence="1" type="ORF">URODEC1_LOCUS97800</name>
</gene>
<keyword evidence="2" id="KW-1185">Reference proteome</keyword>
<sequence>MSLLAPMLETMSWCCSIAPNDVGIGGQWCLHCLRLGMEGSGYVLGLDIRRTFYSPPPQLNLQEMFQFPNFTVLELNLRTDGHAYGPMVLNLLSMCTVIERLKLVIVPNTYMKDEKCWPSCPGDQPQNWRSQNISLTSLEEVEIENFKGNVHEVCFLKLLFRGAPLMKVTIKLAFKVAPSSRVCKDIYSIFKANPAVESHVYHENGEEVIYT</sequence>
<evidence type="ECO:0008006" key="3">
    <source>
        <dbReference type="Google" id="ProtNLM"/>
    </source>
</evidence>
<dbReference type="InterPro" id="IPR055312">
    <property type="entry name" value="FBL15-like"/>
</dbReference>